<evidence type="ECO:0000313" key="5">
    <source>
        <dbReference type="Proteomes" id="UP000701853"/>
    </source>
</evidence>
<feature type="compositionally biased region" description="Basic and acidic residues" evidence="1">
    <location>
        <begin position="54"/>
        <end position="78"/>
    </location>
</feature>
<evidence type="ECO:0000256" key="2">
    <source>
        <dbReference type="SAM" id="Phobius"/>
    </source>
</evidence>
<evidence type="ECO:0000313" key="4">
    <source>
        <dbReference type="EMBL" id="KAG8483587.1"/>
    </source>
</evidence>
<feature type="transmembrane region" description="Helical" evidence="2">
    <location>
        <begin position="801"/>
        <end position="819"/>
    </location>
</feature>
<feature type="signal peptide" evidence="3">
    <location>
        <begin position="1"/>
        <end position="19"/>
    </location>
</feature>
<dbReference type="AlphaFoldDB" id="A0A8J5YK57"/>
<keyword evidence="2" id="KW-1133">Transmembrane helix</keyword>
<dbReference type="Proteomes" id="UP000701853">
    <property type="component" value="Chromosome 9"/>
</dbReference>
<name>A0A8J5YK57_9ROSI</name>
<protein>
    <submittedName>
        <fullName evidence="4">Uncharacterized protein</fullName>
    </submittedName>
</protein>
<feature type="chain" id="PRO_5035201962" evidence="3">
    <location>
        <begin position="20"/>
        <end position="827"/>
    </location>
</feature>
<keyword evidence="5" id="KW-1185">Reference proteome</keyword>
<keyword evidence="2" id="KW-0472">Membrane</keyword>
<organism evidence="4 5">
    <name type="scientific">Gossypium anomalum</name>
    <dbReference type="NCBI Taxonomy" id="47600"/>
    <lineage>
        <taxon>Eukaryota</taxon>
        <taxon>Viridiplantae</taxon>
        <taxon>Streptophyta</taxon>
        <taxon>Embryophyta</taxon>
        <taxon>Tracheophyta</taxon>
        <taxon>Spermatophyta</taxon>
        <taxon>Magnoliopsida</taxon>
        <taxon>eudicotyledons</taxon>
        <taxon>Gunneridae</taxon>
        <taxon>Pentapetalae</taxon>
        <taxon>rosids</taxon>
        <taxon>malvids</taxon>
        <taxon>Malvales</taxon>
        <taxon>Malvaceae</taxon>
        <taxon>Malvoideae</taxon>
        <taxon>Gossypium</taxon>
    </lineage>
</organism>
<feature type="region of interest" description="Disordered" evidence="1">
    <location>
        <begin position="24"/>
        <end position="87"/>
    </location>
</feature>
<feature type="compositionally biased region" description="Gly residues" evidence="1">
    <location>
        <begin position="25"/>
        <end position="53"/>
    </location>
</feature>
<gene>
    <name evidence="4" type="ORF">CXB51_023314</name>
</gene>
<evidence type="ECO:0000256" key="1">
    <source>
        <dbReference type="SAM" id="MobiDB-lite"/>
    </source>
</evidence>
<dbReference type="InterPro" id="IPR009646">
    <property type="entry name" value="Root_cap"/>
</dbReference>
<proteinExistence type="predicted"/>
<dbReference type="EMBL" id="JAHUZN010000009">
    <property type="protein sequence ID" value="KAG8483587.1"/>
    <property type="molecule type" value="Genomic_DNA"/>
</dbReference>
<accession>A0A8J5YK57</accession>
<sequence length="827" mass="91780">MKSYSILVVLVIVLLSTEAAIVHGQGKGNNGNGNNGKGKGNSNGKGKGNSNGKGKGDSDEGKGKNKGNGDKKKNKKDDDEVNYDMSSSKTGQERAYCKGKSACYQKTLVCPSECPQRKPTKNKKQKACHINCGSKCEATCKKPKCDGYGSLCYDPRFVGGDGVMFYFHGAKGGNFAIVSDDQLQINAHFIGTRPQGRTRDFTWVQALAVMFDTHTLVIAANRVSHWDDNVDALSVRWDDETVSIPYGGEGEWRKGNGDERQVLVERTDDKNSLHVKISGLVEMDIRVTPIGKEENKVHNYQLPDDDAFAHLETQFKFTNLSDEVEGVLGKTYQPDYVSPVKRGVAMPMMGGEDKYQTPSLFSPICKACSLAGWRGCAETTNLGDPEELFLCQLLVYRKKKLHMALAVFGGKPHAELAFIGEGEGTFKTQRDMDRRYTFFLVALALVFISMEASNAQGNNSKKAPYDAASTHYTVLAPTSTGQERVYCLARGACNGKVLTCPSQCAQRKPKKNKKVKGCFFDCSSKCEVTCKWRKPNCNGYGFVGGDGVMFYFHGAKDGNFAIVSDENLQINAHFIGTRPQGRTRDYTWVQALAVMFDTHTLVLAAKRVSQWDDSFDALIVRWDGDVVNIPTEGEAEWRTNSEEREVIVERTEETNGVKVTVAGLVELNVKVRAIGEHENKVHNYQLPADDAFAHLETQFKFTGLTNLVEGVLGQTYRPDYVSPVKRGVAMPMMGGEDKYQTPSLYSPLCNHCREGRAEDSIQMLEEATDESMSPSDEYHQRSYESKTNMNVKPKERNKRKIWVFSPSIFVINSLFLSILKTGLFYSS</sequence>
<comment type="caution">
    <text evidence="4">The sequence shown here is derived from an EMBL/GenBank/DDBJ whole genome shotgun (WGS) entry which is preliminary data.</text>
</comment>
<dbReference type="PANTHER" id="PTHR31656">
    <property type="entry name" value="ROOT CAP DOMAIN-CONTAINING PROTEIN"/>
    <property type="match status" value="1"/>
</dbReference>
<dbReference type="OrthoDB" id="585770at2759"/>
<reference evidence="4 5" key="1">
    <citation type="journal article" date="2021" name="bioRxiv">
        <title>The Gossypium anomalum genome as a resource for cotton improvement and evolutionary analysis of hybrid incompatibility.</title>
        <authorList>
            <person name="Grover C.E."/>
            <person name="Yuan D."/>
            <person name="Arick M.A."/>
            <person name="Miller E.R."/>
            <person name="Hu G."/>
            <person name="Peterson D.G."/>
            <person name="Wendel J.F."/>
            <person name="Udall J.A."/>
        </authorList>
    </citation>
    <scope>NUCLEOTIDE SEQUENCE [LARGE SCALE GENOMIC DNA]</scope>
    <source>
        <strain evidence="4">JFW-Udall</strain>
        <tissue evidence="4">Leaf</tissue>
    </source>
</reference>
<dbReference type="Pfam" id="PF06830">
    <property type="entry name" value="Root_cap"/>
    <property type="match status" value="2"/>
</dbReference>
<keyword evidence="2" id="KW-0812">Transmembrane</keyword>
<keyword evidence="3" id="KW-0732">Signal</keyword>
<evidence type="ECO:0000256" key="3">
    <source>
        <dbReference type="SAM" id="SignalP"/>
    </source>
</evidence>